<dbReference type="Proteomes" id="UP000515728">
    <property type="component" value="Chromosome"/>
</dbReference>
<evidence type="ECO:0000256" key="6">
    <source>
        <dbReference type="ARBA" id="ARBA00023002"/>
    </source>
</evidence>
<comment type="similarity">
    <text evidence="2">Belongs to the FAD-binding monooxygenase family.</text>
</comment>
<dbReference type="Gene3D" id="3.50.50.60">
    <property type="entry name" value="FAD/NAD(P)-binding domain"/>
    <property type="match status" value="3"/>
</dbReference>
<dbReference type="AlphaFoldDB" id="A0A7G7MSD6"/>
<dbReference type="InterPro" id="IPR050775">
    <property type="entry name" value="FAD-binding_Monooxygenases"/>
</dbReference>
<keyword evidence="7" id="KW-0503">Monooxygenase</keyword>
<dbReference type="EMBL" id="CP060131">
    <property type="protein sequence ID" value="QNG55697.1"/>
    <property type="molecule type" value="Genomic_DNA"/>
</dbReference>
<sequence>MLHRLRRLGLSTRGYEAGAGVGGTWYWNRYPGARCDSESVYYSYSFSAELQQEWEWSERYASQPEILRYLEHVADRFDLRRDFRFSTRVVAARFDQAGSCWSVRTDTGEQVRARFLVSAVGCLSLPNVSALPGVGNFRGPVLHTGRWPHEPVDVAGRRVGVLGTGSSGVQAIPLLAEQAGHLTVFQRTPNYSVPARNAPADPVTGAAVKADYDAIRERCRRSLGGFPFDVDPRSALSVSPTEREDLYRGLWDTGGMRFVFGGFADVLTDRAANDVAADFVRARIGEAVRDPATAEALTPRDHPFGTRRPALDTGYYETYNRDDVTLVDLRRTPVVEVTERGLRTTEAEYPLDVLVLATGFDAMTGSMLAMDVVGRDGVALRQKWIDGPRTLLGLMSAGFPNLFTITGPLSPSVFSNMPTCIEQHVDWIAGCLDHMLRNGHVLIEPTVEAEDGWVEHAARVAARTLLGAVDSWWTGADVPGKPRVGYPYVAGVGAYRTACDAVTASGYDGFVLTPSAPVRRRPEGAPA</sequence>
<dbReference type="PANTHER" id="PTHR43098">
    <property type="entry name" value="L-ORNITHINE N(5)-MONOOXYGENASE-RELATED"/>
    <property type="match status" value="1"/>
</dbReference>
<gene>
    <name evidence="8" type="ORF">H6H00_18935</name>
</gene>
<evidence type="ECO:0000256" key="5">
    <source>
        <dbReference type="ARBA" id="ARBA00022857"/>
    </source>
</evidence>
<dbReference type="SUPFAM" id="SSF51905">
    <property type="entry name" value="FAD/NAD(P)-binding domain"/>
    <property type="match status" value="2"/>
</dbReference>
<dbReference type="InterPro" id="IPR036188">
    <property type="entry name" value="FAD/NAD-bd_sf"/>
</dbReference>
<proteinExistence type="inferred from homology"/>
<evidence type="ECO:0000256" key="4">
    <source>
        <dbReference type="ARBA" id="ARBA00022827"/>
    </source>
</evidence>
<keyword evidence="6" id="KW-0560">Oxidoreductase</keyword>
<accession>A0A7G7MSD6</accession>
<evidence type="ECO:0000256" key="3">
    <source>
        <dbReference type="ARBA" id="ARBA00022630"/>
    </source>
</evidence>
<evidence type="ECO:0000256" key="1">
    <source>
        <dbReference type="ARBA" id="ARBA00001974"/>
    </source>
</evidence>
<comment type="cofactor">
    <cofactor evidence="1">
        <name>FAD</name>
        <dbReference type="ChEBI" id="CHEBI:57692"/>
    </cofactor>
</comment>
<keyword evidence="3" id="KW-0285">Flavoprotein</keyword>
<keyword evidence="4" id="KW-0274">FAD</keyword>
<reference evidence="8 9" key="1">
    <citation type="submission" date="2020-08" db="EMBL/GenBank/DDBJ databases">
        <authorList>
            <person name="Mo P."/>
        </authorList>
    </citation>
    <scope>NUCLEOTIDE SEQUENCE [LARGE SCALE GENOMIC DNA]</scope>
    <source>
        <strain evidence="8 9">CGMCC 4.1532</strain>
    </source>
</reference>
<evidence type="ECO:0000313" key="8">
    <source>
        <dbReference type="EMBL" id="QNG55697.1"/>
    </source>
</evidence>
<evidence type="ECO:0000256" key="2">
    <source>
        <dbReference type="ARBA" id="ARBA00010139"/>
    </source>
</evidence>
<protein>
    <submittedName>
        <fullName evidence="8">NAD(P)/FAD-dependent oxidoreductase</fullName>
    </submittedName>
</protein>
<evidence type="ECO:0000256" key="7">
    <source>
        <dbReference type="ARBA" id="ARBA00023033"/>
    </source>
</evidence>
<dbReference type="KEGG" id="ppel:H6H00_18935"/>
<keyword evidence="5" id="KW-0521">NADP</keyword>
<dbReference type="Pfam" id="PF13738">
    <property type="entry name" value="Pyr_redox_3"/>
    <property type="match status" value="1"/>
</dbReference>
<evidence type="ECO:0000313" key="9">
    <source>
        <dbReference type="Proteomes" id="UP000515728"/>
    </source>
</evidence>
<organism evidence="8 9">
    <name type="scientific">Pseudonocardia petroleophila</name>
    <dbReference type="NCBI Taxonomy" id="37331"/>
    <lineage>
        <taxon>Bacteria</taxon>
        <taxon>Bacillati</taxon>
        <taxon>Actinomycetota</taxon>
        <taxon>Actinomycetes</taxon>
        <taxon>Pseudonocardiales</taxon>
        <taxon>Pseudonocardiaceae</taxon>
        <taxon>Pseudonocardia</taxon>
    </lineage>
</organism>
<dbReference type="GO" id="GO:0016709">
    <property type="term" value="F:oxidoreductase activity, acting on paired donors, with incorporation or reduction of molecular oxygen, NAD(P)H as one donor, and incorporation of one atom of oxygen"/>
    <property type="evidence" value="ECO:0007669"/>
    <property type="project" value="UniProtKB-ARBA"/>
</dbReference>
<name>A0A7G7MSD6_9PSEU</name>
<dbReference type="PANTHER" id="PTHR43098:SF3">
    <property type="entry name" value="L-ORNITHINE N(5)-MONOOXYGENASE-RELATED"/>
    <property type="match status" value="1"/>
</dbReference>
<keyword evidence="9" id="KW-1185">Reference proteome</keyword>